<comment type="caution">
    <text evidence="1">The sequence shown here is derived from an EMBL/GenBank/DDBJ whole genome shotgun (WGS) entry which is preliminary data.</text>
</comment>
<evidence type="ECO:0000313" key="2">
    <source>
        <dbReference type="Proteomes" id="UP001196413"/>
    </source>
</evidence>
<reference evidence="1" key="1">
    <citation type="submission" date="2021-06" db="EMBL/GenBank/DDBJ databases">
        <title>Parelaphostrongylus tenuis whole genome reference sequence.</title>
        <authorList>
            <person name="Garwood T.J."/>
            <person name="Larsen P.A."/>
            <person name="Fountain-Jones N.M."/>
            <person name="Garbe J.R."/>
            <person name="Macchietto M.G."/>
            <person name="Kania S.A."/>
            <person name="Gerhold R.W."/>
            <person name="Richards J.E."/>
            <person name="Wolf T.M."/>
        </authorList>
    </citation>
    <scope>NUCLEOTIDE SEQUENCE</scope>
    <source>
        <strain evidence="1">MNPRO001-30</strain>
        <tissue evidence="1">Meninges</tissue>
    </source>
</reference>
<accession>A0AAD5QY64</accession>
<protein>
    <submittedName>
        <fullName evidence="1">Uncharacterized protein</fullName>
    </submittedName>
</protein>
<dbReference type="EMBL" id="JAHQIW010005443">
    <property type="protein sequence ID" value="KAJ1366025.1"/>
    <property type="molecule type" value="Genomic_DNA"/>
</dbReference>
<proteinExistence type="predicted"/>
<organism evidence="1 2">
    <name type="scientific">Parelaphostrongylus tenuis</name>
    <name type="common">Meningeal worm</name>
    <dbReference type="NCBI Taxonomy" id="148309"/>
    <lineage>
        <taxon>Eukaryota</taxon>
        <taxon>Metazoa</taxon>
        <taxon>Ecdysozoa</taxon>
        <taxon>Nematoda</taxon>
        <taxon>Chromadorea</taxon>
        <taxon>Rhabditida</taxon>
        <taxon>Rhabditina</taxon>
        <taxon>Rhabditomorpha</taxon>
        <taxon>Strongyloidea</taxon>
        <taxon>Metastrongylidae</taxon>
        <taxon>Parelaphostrongylus</taxon>
    </lineage>
</organism>
<evidence type="ECO:0000313" key="1">
    <source>
        <dbReference type="EMBL" id="KAJ1366025.1"/>
    </source>
</evidence>
<dbReference type="AlphaFoldDB" id="A0AAD5QY64"/>
<name>A0AAD5QY64_PARTN</name>
<keyword evidence="2" id="KW-1185">Reference proteome</keyword>
<sequence>MGSLEKLNIRFHWSQGWHQQENKAQKKTAIQELKDFSGSVPQSDHFRLPR</sequence>
<gene>
    <name evidence="1" type="ORF">KIN20_026537</name>
</gene>
<dbReference type="Proteomes" id="UP001196413">
    <property type="component" value="Unassembled WGS sequence"/>
</dbReference>